<dbReference type="SUPFAM" id="SSF56672">
    <property type="entry name" value="DNA/RNA polymerases"/>
    <property type="match status" value="1"/>
</dbReference>
<protein>
    <submittedName>
        <fullName evidence="2">Uncharacterized protein LOC112464078</fullName>
    </submittedName>
    <submittedName>
        <fullName evidence="3">Uncharacterized protein LOC112464558</fullName>
    </submittedName>
</protein>
<dbReference type="InterPro" id="IPR005312">
    <property type="entry name" value="DUF1759"/>
</dbReference>
<proteinExistence type="predicted"/>
<evidence type="ECO:0000313" key="1">
    <source>
        <dbReference type="Proteomes" id="UP000504618"/>
    </source>
</evidence>
<reference evidence="2 3" key="1">
    <citation type="submission" date="2025-04" db="UniProtKB">
        <authorList>
            <consortium name="RefSeq"/>
        </authorList>
    </citation>
    <scope>IDENTIFICATION</scope>
    <source>
        <tissue evidence="2 3">Whole body</tissue>
    </source>
</reference>
<dbReference type="PANTHER" id="PTHR47331:SF5">
    <property type="entry name" value="RIBONUCLEASE H"/>
    <property type="match status" value="1"/>
</dbReference>
<dbReference type="InterPro" id="IPR008042">
    <property type="entry name" value="Retrotrans_Pao"/>
</dbReference>
<sequence>MTAVPEVSATINDLLAQQQVLMHSITRALDNFKKLGRNNYTAAKVRARIASSKKVWTQCVRVHSALLQVIPEAKRSTFDYFQSELFDQAEDIHLTTLDYMAESLEALAPTPPPLTANQAPGAACSHGPPASSFSLAHLPPINIPPFSGKYEEWETFRDRFTSLIIKNPELSAFARMHFLSSSLAGRALESIRSIPVTADNFELAWKALESRYENKRRLVEMHVSALYNLPSVSRESASELSELRDKANRAITSLKNLDRSESDILSDMLMYSVTQKLDPATRKAWKLKGGDDARIPTFSELDRFLDSRARAFEELHPANVDKQARAQKATSATASGASSISCPLCKASHFLHKCQVFLKKNPSQRLEAVKKANRCVNCLSDKHAVQLCQSKYSCRTCRKRHHSMLYVDSDPSSTKDTFTAKDTPAAETTSVATASIHDAAPITTLFSSAKVSSMPPVLLATARVRVGFPSESPNGRTRVVRALLDQGSEMTFITERLRQGLRLRRVRMPVSISAIGGVDAGTCRYAAEIQISPIGQTSLAFKTTASVMTSLTKYTPSPVTSPVQWSHVADLALADPDPTNSDPIDILIGADLYGDLLLDGIRKGSRGQPLAQNTVLGWVLSGPAADPQARPRTVTAQHCSNTPSLDEELRRFWEIEEIPRVIPLSPEEQQCEDHFLATHWRRSDGRYVIRFPFKTGPPIEIGNSYHSAERQLRGLERRLNADERVATEYRAFMEEYERLGHMKRVPHDADTSSQRVYIPHHPVIRESSTTTRLRVVFNASNPTSNGTSLNDHLLTGQKLQTDLAAILLRWMLPRYVYSADITKMYRQIEIDPRDVNYQRILWFDRESRTIIAFILLVLTYGTVNAPHDALRVLEQLVRDEGGSFPLAVPVIRKGRYIDDFLFGADDILLLRQTRDQVCALLSRGRFELRKWASNSPQLLADIDVENHGLACSKTLQADEQLKVLGISWKPALDVFQFDVSLPPSIPKTKRSILSLVAKIFDPLGWVTPVTVNAKIFLQQLWQAKVDWDEAIADDLLAQWKTTHASLATINGLHVDRWVRYGSDTANCELHGFCDASTTAFAAAVYIRITSVTGETTSRLLIAKSKVAPIKSLSIPRLELSAAVLLARLLEFVRSSLQLTTLLLLDGRPRRASMGDSAPFKVENFRC</sequence>
<evidence type="ECO:0000313" key="3">
    <source>
        <dbReference type="RefSeq" id="XP_024887372.1"/>
    </source>
</evidence>
<gene>
    <name evidence="3" type="primary">LOC112464558</name>
    <name evidence="2" type="synonym">LOC112464078</name>
</gene>
<dbReference type="GeneID" id="112464558"/>
<accession>A0A6J1QYG5</accession>
<keyword evidence="1" id="KW-1185">Reference proteome</keyword>
<dbReference type="GO" id="GO:0071897">
    <property type="term" value="P:DNA biosynthetic process"/>
    <property type="evidence" value="ECO:0007669"/>
    <property type="project" value="UniProtKB-ARBA"/>
</dbReference>
<dbReference type="AlphaFoldDB" id="A0A6J1QYG5"/>
<name>A0A6J1QYG5_9HYME</name>
<dbReference type="RefSeq" id="XP_024887372.1">
    <property type="nucleotide sequence ID" value="XM_025031604.1"/>
</dbReference>
<dbReference type="OrthoDB" id="7553045at2759"/>
<dbReference type="Pfam" id="PF03564">
    <property type="entry name" value="DUF1759"/>
    <property type="match status" value="1"/>
</dbReference>
<dbReference type="PANTHER" id="PTHR47331">
    <property type="entry name" value="PHD-TYPE DOMAIN-CONTAINING PROTEIN"/>
    <property type="match status" value="1"/>
</dbReference>
<dbReference type="RefSeq" id="XP_024886637.1">
    <property type="nucleotide sequence ID" value="XM_025030869.1"/>
</dbReference>
<evidence type="ECO:0000313" key="2">
    <source>
        <dbReference type="RefSeq" id="XP_024886637.1"/>
    </source>
</evidence>
<organism evidence="1 3">
    <name type="scientific">Temnothorax curvispinosus</name>
    <dbReference type="NCBI Taxonomy" id="300111"/>
    <lineage>
        <taxon>Eukaryota</taxon>
        <taxon>Metazoa</taxon>
        <taxon>Ecdysozoa</taxon>
        <taxon>Arthropoda</taxon>
        <taxon>Hexapoda</taxon>
        <taxon>Insecta</taxon>
        <taxon>Pterygota</taxon>
        <taxon>Neoptera</taxon>
        <taxon>Endopterygota</taxon>
        <taxon>Hymenoptera</taxon>
        <taxon>Apocrita</taxon>
        <taxon>Aculeata</taxon>
        <taxon>Formicoidea</taxon>
        <taxon>Formicidae</taxon>
        <taxon>Myrmicinae</taxon>
        <taxon>Temnothorax</taxon>
    </lineage>
</organism>
<dbReference type="InterPro" id="IPR043502">
    <property type="entry name" value="DNA/RNA_pol_sf"/>
</dbReference>
<dbReference type="Pfam" id="PF05380">
    <property type="entry name" value="Peptidase_A17"/>
    <property type="match status" value="1"/>
</dbReference>
<dbReference type="Proteomes" id="UP000504618">
    <property type="component" value="Unplaced"/>
</dbReference>